<dbReference type="OrthoDB" id="591557at2759"/>
<dbReference type="AlphaFoldDB" id="A0A9W7IJT2"/>
<sequence>MENQNQESFPSQPNQRLSPPTHELPPISSNEQTQKRNGPESHDVPVQSPKSSRNANLSPPSFPQEIVVEILSYLPVKSLLRFTCVSKSWKTLKSDPCFIKKHLKTDPKFSKKRLLISSGSVQIQGIVSCSLNAIFDDPIVTATTFEDLPQWFVGSCNGLVCIAIGRDAVILVNPTLGVSKMLPDFGFKKSWNSYCYTVFGFGFDASVDDYKVVRIRCYPIRPFEDGYNYESIFEVYSLRTNCWRMILEFPFRIPFRTAAKHVNGSLNWPLFNQPGWFLDTIISLDLAEETCKEVPQPCYGDRASKRSLGVLDGCLCVLCHYGRSYTDVWVMKEYGKRESWTKLVTITYMGVSMYPNKYYECFVAPLFVSRSGEILLQFGMELFIYNPKQKEFSTPRFGPLSEAFRGIYRTEFYEESLVLPTGVNQPS</sequence>
<feature type="compositionally biased region" description="Basic and acidic residues" evidence="1">
    <location>
        <begin position="33"/>
        <end position="43"/>
    </location>
</feature>
<feature type="compositionally biased region" description="Polar residues" evidence="1">
    <location>
        <begin position="1"/>
        <end position="18"/>
    </location>
</feature>
<name>A0A9W7IJT2_HIBTR</name>
<dbReference type="EMBL" id="BSYR01000028">
    <property type="protein sequence ID" value="GMI96160.1"/>
    <property type="molecule type" value="Genomic_DNA"/>
</dbReference>
<dbReference type="SMART" id="SM00256">
    <property type="entry name" value="FBOX"/>
    <property type="match status" value="1"/>
</dbReference>
<dbReference type="SUPFAM" id="SSF81383">
    <property type="entry name" value="F-box domain"/>
    <property type="match status" value="1"/>
</dbReference>
<feature type="region of interest" description="Disordered" evidence="1">
    <location>
        <begin position="1"/>
        <end position="58"/>
    </location>
</feature>
<keyword evidence="4" id="KW-1185">Reference proteome</keyword>
<protein>
    <recommendedName>
        <fullName evidence="2">F-box domain-containing protein</fullName>
    </recommendedName>
</protein>
<evidence type="ECO:0000313" key="4">
    <source>
        <dbReference type="Proteomes" id="UP001165190"/>
    </source>
</evidence>
<evidence type="ECO:0000313" key="3">
    <source>
        <dbReference type="EMBL" id="GMI96160.1"/>
    </source>
</evidence>
<dbReference type="InterPro" id="IPR050796">
    <property type="entry name" value="SCF_F-box_component"/>
</dbReference>
<dbReference type="NCBIfam" id="TIGR01640">
    <property type="entry name" value="F_box_assoc_1"/>
    <property type="match status" value="1"/>
</dbReference>
<evidence type="ECO:0000259" key="2">
    <source>
        <dbReference type="PROSITE" id="PS50181"/>
    </source>
</evidence>
<dbReference type="CDD" id="cd22157">
    <property type="entry name" value="F-box_AtFBW1-like"/>
    <property type="match status" value="1"/>
</dbReference>
<dbReference type="InterPro" id="IPR006527">
    <property type="entry name" value="F-box-assoc_dom_typ1"/>
</dbReference>
<organism evidence="3 4">
    <name type="scientific">Hibiscus trionum</name>
    <name type="common">Flower of an hour</name>
    <dbReference type="NCBI Taxonomy" id="183268"/>
    <lineage>
        <taxon>Eukaryota</taxon>
        <taxon>Viridiplantae</taxon>
        <taxon>Streptophyta</taxon>
        <taxon>Embryophyta</taxon>
        <taxon>Tracheophyta</taxon>
        <taxon>Spermatophyta</taxon>
        <taxon>Magnoliopsida</taxon>
        <taxon>eudicotyledons</taxon>
        <taxon>Gunneridae</taxon>
        <taxon>Pentapetalae</taxon>
        <taxon>rosids</taxon>
        <taxon>malvids</taxon>
        <taxon>Malvales</taxon>
        <taxon>Malvaceae</taxon>
        <taxon>Malvoideae</taxon>
        <taxon>Hibiscus</taxon>
    </lineage>
</organism>
<dbReference type="InterPro" id="IPR017451">
    <property type="entry name" value="F-box-assoc_interact_dom"/>
</dbReference>
<reference evidence="3" key="1">
    <citation type="submission" date="2023-05" db="EMBL/GenBank/DDBJ databases">
        <title>Genome and transcriptome analyses reveal genes involved in the formation of fine ridges on petal epidermal cells in Hibiscus trionum.</title>
        <authorList>
            <person name="Koshimizu S."/>
            <person name="Masuda S."/>
            <person name="Ishii T."/>
            <person name="Shirasu K."/>
            <person name="Hoshino A."/>
            <person name="Arita M."/>
        </authorList>
    </citation>
    <scope>NUCLEOTIDE SEQUENCE</scope>
    <source>
        <strain evidence="3">Hamamatsu line</strain>
    </source>
</reference>
<dbReference type="InterPro" id="IPR036047">
    <property type="entry name" value="F-box-like_dom_sf"/>
</dbReference>
<dbReference type="Gene3D" id="1.20.1280.50">
    <property type="match status" value="1"/>
</dbReference>
<dbReference type="PROSITE" id="PS50181">
    <property type="entry name" value="FBOX"/>
    <property type="match status" value="1"/>
</dbReference>
<dbReference type="Pfam" id="PF07734">
    <property type="entry name" value="FBA_1"/>
    <property type="match status" value="1"/>
</dbReference>
<dbReference type="InterPro" id="IPR001810">
    <property type="entry name" value="F-box_dom"/>
</dbReference>
<feature type="domain" description="F-box" evidence="2">
    <location>
        <begin position="56"/>
        <end position="102"/>
    </location>
</feature>
<dbReference type="Pfam" id="PF00646">
    <property type="entry name" value="F-box"/>
    <property type="match status" value="1"/>
</dbReference>
<evidence type="ECO:0000256" key="1">
    <source>
        <dbReference type="SAM" id="MobiDB-lite"/>
    </source>
</evidence>
<dbReference type="PANTHER" id="PTHR31672:SF13">
    <property type="entry name" value="F-BOX PROTEIN CPR30-LIKE"/>
    <property type="match status" value="1"/>
</dbReference>
<comment type="caution">
    <text evidence="3">The sequence shown here is derived from an EMBL/GenBank/DDBJ whole genome shotgun (WGS) entry which is preliminary data.</text>
</comment>
<accession>A0A9W7IJT2</accession>
<dbReference type="Proteomes" id="UP001165190">
    <property type="component" value="Unassembled WGS sequence"/>
</dbReference>
<dbReference type="PANTHER" id="PTHR31672">
    <property type="entry name" value="BNACNNG10540D PROTEIN"/>
    <property type="match status" value="1"/>
</dbReference>
<gene>
    <name evidence="3" type="ORF">HRI_003285300</name>
</gene>
<proteinExistence type="predicted"/>
<feature type="compositionally biased region" description="Polar residues" evidence="1">
    <location>
        <begin position="48"/>
        <end position="58"/>
    </location>
</feature>